<reference evidence="1 2" key="1">
    <citation type="journal article" date="2014" name="Science">
        <title>Plant genetics. Early allopolyploid evolution in the post-Neolithic Brassica napus oilseed genome.</title>
        <authorList>
            <person name="Chalhoub B."/>
            <person name="Denoeud F."/>
            <person name="Liu S."/>
            <person name="Parkin I.A."/>
            <person name="Tang H."/>
            <person name="Wang X."/>
            <person name="Chiquet J."/>
            <person name="Belcram H."/>
            <person name="Tong C."/>
            <person name="Samans B."/>
            <person name="Correa M."/>
            <person name="Da Silva C."/>
            <person name="Just J."/>
            <person name="Falentin C."/>
            <person name="Koh C.S."/>
            <person name="Le Clainche I."/>
            <person name="Bernard M."/>
            <person name="Bento P."/>
            <person name="Noel B."/>
            <person name="Labadie K."/>
            <person name="Alberti A."/>
            <person name="Charles M."/>
            <person name="Arnaud D."/>
            <person name="Guo H."/>
            <person name="Daviaud C."/>
            <person name="Alamery S."/>
            <person name="Jabbari K."/>
            <person name="Zhao M."/>
            <person name="Edger P.P."/>
            <person name="Chelaifa H."/>
            <person name="Tack D."/>
            <person name="Lassalle G."/>
            <person name="Mestiri I."/>
            <person name="Schnel N."/>
            <person name="Le Paslier M.C."/>
            <person name="Fan G."/>
            <person name="Renault V."/>
            <person name="Bayer P.E."/>
            <person name="Golicz A.A."/>
            <person name="Manoli S."/>
            <person name="Lee T.H."/>
            <person name="Thi V.H."/>
            <person name="Chalabi S."/>
            <person name="Hu Q."/>
            <person name="Fan C."/>
            <person name="Tollenaere R."/>
            <person name="Lu Y."/>
            <person name="Battail C."/>
            <person name="Shen J."/>
            <person name="Sidebottom C.H."/>
            <person name="Wang X."/>
            <person name="Canaguier A."/>
            <person name="Chauveau A."/>
            <person name="Berard A."/>
            <person name="Deniot G."/>
            <person name="Guan M."/>
            <person name="Liu Z."/>
            <person name="Sun F."/>
            <person name="Lim Y.P."/>
            <person name="Lyons E."/>
            <person name="Town C.D."/>
            <person name="Bancroft I."/>
            <person name="Wang X."/>
            <person name="Meng J."/>
            <person name="Ma J."/>
            <person name="Pires J.C."/>
            <person name="King G.J."/>
            <person name="Brunel D."/>
            <person name="Delourme R."/>
            <person name="Renard M."/>
            <person name="Aury J.M."/>
            <person name="Adams K.L."/>
            <person name="Batley J."/>
            <person name="Snowdon R.J."/>
            <person name="Tost J."/>
            <person name="Edwards D."/>
            <person name="Zhou Y."/>
            <person name="Hua W."/>
            <person name="Sharpe A.G."/>
            <person name="Paterson A.H."/>
            <person name="Guan C."/>
            <person name="Wincker P."/>
        </authorList>
    </citation>
    <scope>NUCLEOTIDE SEQUENCE [LARGE SCALE GENOMIC DNA]</scope>
    <source>
        <strain evidence="2">cv. Darmor-bzh</strain>
    </source>
</reference>
<dbReference type="EMBL" id="LK033788">
    <property type="protein sequence ID" value="CDY59619.1"/>
    <property type="molecule type" value="Genomic_DNA"/>
</dbReference>
<sequence>MGLESCFRSLWAVFRLETNQTSARARSLRSDRAGRALALGRYVATELWLELGRYAATEWVGRISGNAQPTIFNRETVRDQRGEVVWEIEFVAHSVDPAEANTHWVALCNVEEPPPEPWVPVRPFRKGSSGDRASVPFHSLEPYTASVTFRKTWIFDYPSRGRGLTNLPKAFLLCTRSI</sequence>
<name>A0A078J214_BRANA</name>
<evidence type="ECO:0000313" key="2">
    <source>
        <dbReference type="Proteomes" id="UP000028999"/>
    </source>
</evidence>
<gene>
    <name evidence="1" type="primary">BnaCnng35360D</name>
    <name evidence="1" type="ORF">GSBRNA2T00027490001</name>
</gene>
<keyword evidence="2" id="KW-1185">Reference proteome</keyword>
<accession>A0A078J214</accession>
<dbReference type="Proteomes" id="UP000028999">
    <property type="component" value="Unassembled WGS sequence"/>
</dbReference>
<organism evidence="1 2">
    <name type="scientific">Brassica napus</name>
    <name type="common">Rape</name>
    <dbReference type="NCBI Taxonomy" id="3708"/>
    <lineage>
        <taxon>Eukaryota</taxon>
        <taxon>Viridiplantae</taxon>
        <taxon>Streptophyta</taxon>
        <taxon>Embryophyta</taxon>
        <taxon>Tracheophyta</taxon>
        <taxon>Spermatophyta</taxon>
        <taxon>Magnoliopsida</taxon>
        <taxon>eudicotyledons</taxon>
        <taxon>Gunneridae</taxon>
        <taxon>Pentapetalae</taxon>
        <taxon>rosids</taxon>
        <taxon>malvids</taxon>
        <taxon>Brassicales</taxon>
        <taxon>Brassicaceae</taxon>
        <taxon>Brassiceae</taxon>
        <taxon>Brassica</taxon>
    </lineage>
</organism>
<evidence type="ECO:0000313" key="1">
    <source>
        <dbReference type="EMBL" id="CDY59619.1"/>
    </source>
</evidence>
<protein>
    <submittedName>
        <fullName evidence="1">BnaCnng35360D protein</fullName>
    </submittedName>
</protein>
<dbReference type="Gramene" id="CDY59619">
    <property type="protein sequence ID" value="CDY59619"/>
    <property type="gene ID" value="GSBRNA2T00027490001"/>
</dbReference>
<dbReference type="PaxDb" id="3708-A0A078J214"/>
<proteinExistence type="predicted"/>
<dbReference type="AlphaFoldDB" id="A0A078J214"/>